<evidence type="ECO:0000259" key="3">
    <source>
        <dbReference type="PROSITE" id="PS50977"/>
    </source>
</evidence>
<dbReference type="EMBL" id="JBHSFN010000021">
    <property type="protein sequence ID" value="MFC4590147.1"/>
    <property type="molecule type" value="Genomic_DNA"/>
</dbReference>
<proteinExistence type="predicted"/>
<dbReference type="InterPro" id="IPR050624">
    <property type="entry name" value="HTH-type_Tx_Regulator"/>
</dbReference>
<dbReference type="PROSITE" id="PS50977">
    <property type="entry name" value="HTH_TETR_2"/>
    <property type="match status" value="1"/>
</dbReference>
<sequence length="192" mass="20673">MSGNGDRRVRRSRRAVQQALIELILERGYDRVSVTEIIDRADVGRSTFYAHFTGKQAVLAANLDDLSDTLRHGPGGAPLDFSLPMLEHIAGQRRLVRALLGRRGGAVVMAQAERTLAEIVRAELLAALPAGAPPPGGLEVAVMCVVGAFMTMLRTWVEGDLTATPAELDTAFRALLLPGLTTFLRQPAPDHA</sequence>
<protein>
    <submittedName>
        <fullName evidence="4">Helix-turn-helix domain-containing protein</fullName>
    </submittedName>
</protein>
<gene>
    <name evidence="4" type="ORF">ACFO8L_28920</name>
</gene>
<dbReference type="InterPro" id="IPR009057">
    <property type="entry name" value="Homeodomain-like_sf"/>
</dbReference>
<keyword evidence="5" id="KW-1185">Reference proteome</keyword>
<dbReference type="Proteomes" id="UP001595891">
    <property type="component" value="Unassembled WGS sequence"/>
</dbReference>
<dbReference type="RefSeq" id="WP_262843127.1">
    <property type="nucleotide sequence ID" value="NZ_JANZYP010000016.1"/>
</dbReference>
<feature type="DNA-binding region" description="H-T-H motif" evidence="2">
    <location>
        <begin position="33"/>
        <end position="52"/>
    </location>
</feature>
<feature type="domain" description="HTH tetR-type" evidence="3">
    <location>
        <begin position="10"/>
        <end position="70"/>
    </location>
</feature>
<dbReference type="InterPro" id="IPR001647">
    <property type="entry name" value="HTH_TetR"/>
</dbReference>
<dbReference type="PANTHER" id="PTHR43479">
    <property type="entry name" value="ACREF/ENVCD OPERON REPRESSOR-RELATED"/>
    <property type="match status" value="1"/>
</dbReference>
<dbReference type="SUPFAM" id="SSF46689">
    <property type="entry name" value="Homeodomain-like"/>
    <property type="match status" value="1"/>
</dbReference>
<comment type="caution">
    <text evidence="4">The sequence shown here is derived from an EMBL/GenBank/DDBJ whole genome shotgun (WGS) entry which is preliminary data.</text>
</comment>
<organism evidence="4 5">
    <name type="scientific">Sphaerisporangium corydalis</name>
    <dbReference type="NCBI Taxonomy" id="1441875"/>
    <lineage>
        <taxon>Bacteria</taxon>
        <taxon>Bacillati</taxon>
        <taxon>Actinomycetota</taxon>
        <taxon>Actinomycetes</taxon>
        <taxon>Streptosporangiales</taxon>
        <taxon>Streptosporangiaceae</taxon>
        <taxon>Sphaerisporangium</taxon>
    </lineage>
</organism>
<dbReference type="Gene3D" id="1.10.357.10">
    <property type="entry name" value="Tetracycline Repressor, domain 2"/>
    <property type="match status" value="1"/>
</dbReference>
<dbReference type="PANTHER" id="PTHR43479:SF7">
    <property type="entry name" value="TETR-FAMILY TRANSCRIPTIONAL REGULATOR"/>
    <property type="match status" value="1"/>
</dbReference>
<evidence type="ECO:0000256" key="2">
    <source>
        <dbReference type="PROSITE-ProRule" id="PRU00335"/>
    </source>
</evidence>
<accession>A0ABV9EKH5</accession>
<keyword evidence="1 2" id="KW-0238">DNA-binding</keyword>
<dbReference type="Pfam" id="PF00440">
    <property type="entry name" value="TetR_N"/>
    <property type="match status" value="1"/>
</dbReference>
<evidence type="ECO:0000313" key="4">
    <source>
        <dbReference type="EMBL" id="MFC4590147.1"/>
    </source>
</evidence>
<evidence type="ECO:0000313" key="5">
    <source>
        <dbReference type="Proteomes" id="UP001595891"/>
    </source>
</evidence>
<name>A0ABV9EKH5_9ACTN</name>
<dbReference type="PRINTS" id="PR00455">
    <property type="entry name" value="HTHTETR"/>
</dbReference>
<reference evidence="5" key="1">
    <citation type="journal article" date="2019" name="Int. J. Syst. Evol. Microbiol.">
        <title>The Global Catalogue of Microorganisms (GCM) 10K type strain sequencing project: providing services to taxonomists for standard genome sequencing and annotation.</title>
        <authorList>
            <consortium name="The Broad Institute Genomics Platform"/>
            <consortium name="The Broad Institute Genome Sequencing Center for Infectious Disease"/>
            <person name="Wu L."/>
            <person name="Ma J."/>
        </authorList>
    </citation>
    <scope>NUCLEOTIDE SEQUENCE [LARGE SCALE GENOMIC DNA]</scope>
    <source>
        <strain evidence="5">CCUG 49560</strain>
    </source>
</reference>
<evidence type="ECO:0000256" key="1">
    <source>
        <dbReference type="ARBA" id="ARBA00023125"/>
    </source>
</evidence>